<evidence type="ECO:0000313" key="1">
    <source>
        <dbReference type="EMBL" id="NER31213.1"/>
    </source>
</evidence>
<accession>A0A6B3NHR6</accession>
<dbReference type="EMBL" id="JAAHFQ010000750">
    <property type="protein sequence ID" value="NER31213.1"/>
    <property type="molecule type" value="Genomic_DNA"/>
</dbReference>
<protein>
    <submittedName>
        <fullName evidence="1">Uncharacterized protein</fullName>
    </submittedName>
</protein>
<reference evidence="1" key="1">
    <citation type="submission" date="2019-11" db="EMBL/GenBank/DDBJ databases">
        <title>Genomic insights into an expanded diversity of filamentous marine cyanobacteria reveals the extraordinary biosynthetic potential of Moorea and Okeania.</title>
        <authorList>
            <person name="Ferreira Leao T."/>
            <person name="Wang M."/>
            <person name="Moss N."/>
            <person name="Da Silva R."/>
            <person name="Sanders J."/>
            <person name="Nurk S."/>
            <person name="Gurevich A."/>
            <person name="Humphrey G."/>
            <person name="Reher R."/>
            <person name="Zhu Q."/>
            <person name="Belda-Ferre P."/>
            <person name="Glukhov E."/>
            <person name="Rex R."/>
            <person name="Dorrestein P.C."/>
            <person name="Knight R."/>
            <person name="Pevzner P."/>
            <person name="Gerwick W.H."/>
            <person name="Gerwick L."/>
        </authorList>
    </citation>
    <scope>NUCLEOTIDE SEQUENCE</scope>
    <source>
        <strain evidence="1">SIO1C4</strain>
    </source>
</reference>
<comment type="caution">
    <text evidence="1">The sequence shown here is derived from an EMBL/GenBank/DDBJ whole genome shotgun (WGS) entry which is preliminary data.</text>
</comment>
<name>A0A6B3NHR6_9CYAN</name>
<sequence>MATVALVSIPIEFSPISAVSLSRIWSQSGILDKQSMSLLELVALAI</sequence>
<dbReference type="AlphaFoldDB" id="A0A6B3NHR6"/>
<organism evidence="1">
    <name type="scientific">Symploca sp. SIO1C4</name>
    <dbReference type="NCBI Taxonomy" id="2607765"/>
    <lineage>
        <taxon>Bacteria</taxon>
        <taxon>Bacillati</taxon>
        <taxon>Cyanobacteriota</taxon>
        <taxon>Cyanophyceae</taxon>
        <taxon>Coleofasciculales</taxon>
        <taxon>Coleofasciculaceae</taxon>
        <taxon>Symploca</taxon>
    </lineage>
</organism>
<gene>
    <name evidence="1" type="ORF">F6J89_27230</name>
</gene>
<proteinExistence type="predicted"/>